<organism evidence="1 2">
    <name type="scientific">Eikenella corrodens ATCC 23834</name>
    <dbReference type="NCBI Taxonomy" id="546274"/>
    <lineage>
        <taxon>Bacteria</taxon>
        <taxon>Pseudomonadati</taxon>
        <taxon>Pseudomonadota</taxon>
        <taxon>Betaproteobacteria</taxon>
        <taxon>Neisseriales</taxon>
        <taxon>Neisseriaceae</taxon>
        <taxon>Eikenella</taxon>
    </lineage>
</organism>
<comment type="caution">
    <text evidence="1">The sequence shown here is derived from an EMBL/GenBank/DDBJ whole genome shotgun (WGS) entry which is preliminary data.</text>
</comment>
<evidence type="ECO:0000313" key="1">
    <source>
        <dbReference type="EMBL" id="EEG23930.1"/>
    </source>
</evidence>
<name>C0DVQ6_EIKCO</name>
<protein>
    <submittedName>
        <fullName evidence="1">Uncharacterized protein</fullName>
    </submittedName>
</protein>
<dbReference type="Proteomes" id="UP000005837">
    <property type="component" value="Unassembled WGS sequence"/>
</dbReference>
<dbReference type="AlphaFoldDB" id="C0DVQ6"/>
<proteinExistence type="predicted"/>
<dbReference type="HOGENOM" id="CLU_2896973_0_0_4"/>
<sequence length="62" mass="7167">MCHEKRLPEKWESSFNFVEASALASQKLVFLRNPRFQVALVCVPKGCLNKQNYLALLYNLLP</sequence>
<gene>
    <name evidence="1" type="ORF">EIKCOROL_01445</name>
</gene>
<dbReference type="EMBL" id="ACEA01000023">
    <property type="protein sequence ID" value="EEG23930.1"/>
    <property type="molecule type" value="Genomic_DNA"/>
</dbReference>
<accession>C0DVQ6</accession>
<reference evidence="1 2" key="1">
    <citation type="submission" date="2009-01" db="EMBL/GenBank/DDBJ databases">
        <authorList>
            <person name="Fulton L."/>
            <person name="Clifton S."/>
            <person name="Chinwalla A.T."/>
            <person name="Mitreva M."/>
            <person name="Sodergren E."/>
            <person name="Weinstock G."/>
            <person name="Clifton S."/>
            <person name="Dooling D.J."/>
            <person name="Fulton B."/>
            <person name="Minx P."/>
            <person name="Pepin K.H."/>
            <person name="Johnson M."/>
            <person name="Bhonagiri V."/>
            <person name="Nash W.E."/>
            <person name="Mardis E.R."/>
            <person name="Wilson R.K."/>
        </authorList>
    </citation>
    <scope>NUCLEOTIDE SEQUENCE [LARGE SCALE GENOMIC DNA]</scope>
    <source>
        <strain evidence="1 2">ATCC 23834</strain>
    </source>
</reference>
<evidence type="ECO:0000313" key="2">
    <source>
        <dbReference type="Proteomes" id="UP000005837"/>
    </source>
</evidence>